<keyword evidence="3" id="KW-0597">Phosphoprotein</keyword>
<dbReference type="EC" id="2.7.13.3" evidence="2"/>
<dbReference type="InterPro" id="IPR011712">
    <property type="entry name" value="Sig_transdc_His_kin_sub3_dim/P"/>
</dbReference>
<dbReference type="InterPro" id="IPR036890">
    <property type="entry name" value="HATPase_C_sf"/>
</dbReference>
<comment type="caution">
    <text evidence="11">The sequence shown here is derived from an EMBL/GenBank/DDBJ whole genome shotgun (WGS) entry which is preliminary data.</text>
</comment>
<dbReference type="InterPro" id="IPR003594">
    <property type="entry name" value="HATPase_dom"/>
</dbReference>
<evidence type="ECO:0000256" key="3">
    <source>
        <dbReference type="ARBA" id="ARBA00022553"/>
    </source>
</evidence>
<dbReference type="Proteomes" id="UP001610990">
    <property type="component" value="Unassembled WGS sequence"/>
</dbReference>
<evidence type="ECO:0000256" key="2">
    <source>
        <dbReference type="ARBA" id="ARBA00012438"/>
    </source>
</evidence>
<name>A0ABW7RM39_9ACTN</name>
<dbReference type="InterPro" id="IPR050482">
    <property type="entry name" value="Sensor_HK_TwoCompSys"/>
</dbReference>
<dbReference type="GO" id="GO:0016301">
    <property type="term" value="F:kinase activity"/>
    <property type="evidence" value="ECO:0007669"/>
    <property type="project" value="UniProtKB-KW"/>
</dbReference>
<dbReference type="Pfam" id="PF02518">
    <property type="entry name" value="HATPase_c"/>
    <property type="match status" value="1"/>
</dbReference>
<protein>
    <recommendedName>
        <fullName evidence="2">histidine kinase</fullName>
        <ecNumber evidence="2">2.7.13.3</ecNumber>
    </recommendedName>
</protein>
<reference evidence="11 12" key="1">
    <citation type="submission" date="2024-10" db="EMBL/GenBank/DDBJ databases">
        <title>The Natural Products Discovery Center: Release of the First 8490 Sequenced Strains for Exploring Actinobacteria Biosynthetic Diversity.</title>
        <authorList>
            <person name="Kalkreuter E."/>
            <person name="Kautsar S.A."/>
            <person name="Yang D."/>
            <person name="Bader C.D."/>
            <person name="Teijaro C.N."/>
            <person name="Fluegel L."/>
            <person name="Davis C.M."/>
            <person name="Simpson J.R."/>
            <person name="Lauterbach L."/>
            <person name="Steele A.D."/>
            <person name="Gui C."/>
            <person name="Meng S."/>
            <person name="Li G."/>
            <person name="Viehrig K."/>
            <person name="Ye F."/>
            <person name="Su P."/>
            <person name="Kiefer A.F."/>
            <person name="Nichols A."/>
            <person name="Cepeda A.J."/>
            <person name="Yan W."/>
            <person name="Fan B."/>
            <person name="Jiang Y."/>
            <person name="Adhikari A."/>
            <person name="Zheng C.-J."/>
            <person name="Schuster L."/>
            <person name="Cowan T.M."/>
            <person name="Smanski M.J."/>
            <person name="Chevrette M.G."/>
            <person name="De Carvalho L.P.S."/>
            <person name="Shen B."/>
        </authorList>
    </citation>
    <scope>NUCLEOTIDE SEQUENCE [LARGE SCALE GENOMIC DNA]</scope>
    <source>
        <strain evidence="11 12">NPDC018013</strain>
    </source>
</reference>
<feature type="transmembrane region" description="Helical" evidence="9">
    <location>
        <begin position="177"/>
        <end position="199"/>
    </location>
</feature>
<sequence>MSTPLFTASRRLLRPPFRELLRQIFRRFPPSAGYVLVCLGTGLAGLLALYALAIVFALCLVGTGFLLLPTALRALRRFAEFHRRQVSRQLRVGVATHYRLPEDGAPPGAPPSLRDPAVRKDLVWLLAHSVPGTLTCVAALSACGRAVNWLSAPVWWRLAPRERGSVIMITVDSWPKAIGAMAVGVGYAVAAAAVLSLLARLHALGSRRLLTARARVPLAQRVKHLSVTRAEALDAHDAELRRIERDLHDGAQAGIVAVSLRLGLIRRALKNRPEQVPEMVEATQQLTQQALDSLRQLVRGIYPPVLIDRGLVDAVRALAALSTVPTRIDIDERAAPLRAPAAVEAAAYFVISETMTNIAKHSGADSALVWLRITERGISLRVEDNGRGGASEHAGSGIMGVRRRVAAFDGSTELTSPPGGPTVLRVEIPCGS</sequence>
<keyword evidence="7" id="KW-0067">ATP-binding</keyword>
<accession>A0ABW7RM39</accession>
<gene>
    <name evidence="11" type="ORF">ACH4GP_31475</name>
</gene>
<dbReference type="RefSeq" id="WP_367431298.1">
    <property type="nucleotide sequence ID" value="NZ_CP108413.1"/>
</dbReference>
<feature type="domain" description="Histidine kinase/HSP90-like ATPase" evidence="10">
    <location>
        <begin position="342"/>
        <end position="432"/>
    </location>
</feature>
<keyword evidence="4" id="KW-0808">Transferase</keyword>
<dbReference type="PANTHER" id="PTHR24421">
    <property type="entry name" value="NITRATE/NITRITE SENSOR PROTEIN NARX-RELATED"/>
    <property type="match status" value="1"/>
</dbReference>
<keyword evidence="8" id="KW-0902">Two-component regulatory system</keyword>
<evidence type="ECO:0000313" key="12">
    <source>
        <dbReference type="Proteomes" id="UP001610990"/>
    </source>
</evidence>
<evidence type="ECO:0000259" key="10">
    <source>
        <dbReference type="SMART" id="SM00387"/>
    </source>
</evidence>
<evidence type="ECO:0000256" key="7">
    <source>
        <dbReference type="ARBA" id="ARBA00022840"/>
    </source>
</evidence>
<organism evidence="11 12">
    <name type="scientific">Streptomyces celluloflavus</name>
    <dbReference type="NCBI Taxonomy" id="58344"/>
    <lineage>
        <taxon>Bacteria</taxon>
        <taxon>Bacillati</taxon>
        <taxon>Actinomycetota</taxon>
        <taxon>Actinomycetes</taxon>
        <taxon>Kitasatosporales</taxon>
        <taxon>Streptomycetaceae</taxon>
        <taxon>Streptomyces</taxon>
    </lineage>
</organism>
<dbReference type="SMART" id="SM00387">
    <property type="entry name" value="HATPase_c"/>
    <property type="match status" value="1"/>
</dbReference>
<evidence type="ECO:0000256" key="4">
    <source>
        <dbReference type="ARBA" id="ARBA00022679"/>
    </source>
</evidence>
<keyword evidence="9" id="KW-0812">Transmembrane</keyword>
<keyword evidence="9" id="KW-1133">Transmembrane helix</keyword>
<dbReference type="Pfam" id="PF07730">
    <property type="entry name" value="HisKA_3"/>
    <property type="match status" value="1"/>
</dbReference>
<keyword evidence="5" id="KW-0547">Nucleotide-binding</keyword>
<proteinExistence type="predicted"/>
<dbReference type="Pfam" id="PF13796">
    <property type="entry name" value="Sensor"/>
    <property type="match status" value="1"/>
</dbReference>
<dbReference type="InterPro" id="IPR025828">
    <property type="entry name" value="Put_sensor_dom"/>
</dbReference>
<evidence type="ECO:0000256" key="1">
    <source>
        <dbReference type="ARBA" id="ARBA00000085"/>
    </source>
</evidence>
<comment type="catalytic activity">
    <reaction evidence="1">
        <text>ATP + protein L-histidine = ADP + protein N-phospho-L-histidine.</text>
        <dbReference type="EC" id="2.7.13.3"/>
    </reaction>
</comment>
<dbReference type="SUPFAM" id="SSF55874">
    <property type="entry name" value="ATPase domain of HSP90 chaperone/DNA topoisomerase II/histidine kinase"/>
    <property type="match status" value="1"/>
</dbReference>
<evidence type="ECO:0000313" key="11">
    <source>
        <dbReference type="EMBL" id="MFH8588852.1"/>
    </source>
</evidence>
<keyword evidence="9" id="KW-0472">Membrane</keyword>
<dbReference type="CDD" id="cd16917">
    <property type="entry name" value="HATPase_UhpB-NarQ-NarX-like"/>
    <property type="match status" value="1"/>
</dbReference>
<dbReference type="PANTHER" id="PTHR24421:SF10">
    <property type="entry name" value="NITRATE_NITRITE SENSOR PROTEIN NARQ"/>
    <property type="match status" value="1"/>
</dbReference>
<evidence type="ECO:0000256" key="9">
    <source>
        <dbReference type="SAM" id="Phobius"/>
    </source>
</evidence>
<feature type="transmembrane region" description="Helical" evidence="9">
    <location>
        <begin position="55"/>
        <end position="75"/>
    </location>
</feature>
<feature type="transmembrane region" description="Helical" evidence="9">
    <location>
        <begin position="31"/>
        <end position="49"/>
    </location>
</feature>
<evidence type="ECO:0000256" key="6">
    <source>
        <dbReference type="ARBA" id="ARBA00022777"/>
    </source>
</evidence>
<evidence type="ECO:0000256" key="8">
    <source>
        <dbReference type="ARBA" id="ARBA00023012"/>
    </source>
</evidence>
<keyword evidence="12" id="KW-1185">Reference proteome</keyword>
<evidence type="ECO:0000256" key="5">
    <source>
        <dbReference type="ARBA" id="ARBA00022741"/>
    </source>
</evidence>
<dbReference type="Gene3D" id="3.30.565.10">
    <property type="entry name" value="Histidine kinase-like ATPase, C-terminal domain"/>
    <property type="match status" value="1"/>
</dbReference>
<keyword evidence="6 11" id="KW-0418">Kinase</keyword>
<dbReference type="Gene3D" id="1.20.5.1930">
    <property type="match status" value="1"/>
</dbReference>
<dbReference type="EMBL" id="JBIRGH010000027">
    <property type="protein sequence ID" value="MFH8588852.1"/>
    <property type="molecule type" value="Genomic_DNA"/>
</dbReference>